<reference evidence="2" key="1">
    <citation type="submission" date="2018-04" db="EMBL/GenBank/DDBJ databases">
        <title>WGS assembly of Panicum hallii.</title>
        <authorList>
            <person name="Lovell J."/>
            <person name="Jenkins J."/>
            <person name="Lowry D."/>
            <person name="Mamidi S."/>
            <person name="Sreedasyam A."/>
            <person name="Weng X."/>
            <person name="Barry K."/>
            <person name="Bonette J."/>
            <person name="Campitelli B."/>
            <person name="Daum C."/>
            <person name="Gordon S."/>
            <person name="Gould B."/>
            <person name="Lipzen A."/>
            <person name="Macqueen A."/>
            <person name="Palacio-Mejia J."/>
            <person name="Plott C."/>
            <person name="Shakirov E."/>
            <person name="Shu S."/>
            <person name="Yoshinaga Y."/>
            <person name="Zane M."/>
            <person name="Rokhsar D."/>
            <person name="Grimwood J."/>
            <person name="Schmutz J."/>
            <person name="Juenger T."/>
        </authorList>
    </citation>
    <scope>NUCLEOTIDE SEQUENCE [LARGE SCALE GENOMIC DNA]</scope>
    <source>
        <strain evidence="2">FIL2</strain>
    </source>
</reference>
<proteinExistence type="predicted"/>
<dbReference type="EMBL" id="CM008047">
    <property type="protein sequence ID" value="PVH64170.1"/>
    <property type="molecule type" value="Genomic_DNA"/>
</dbReference>
<name>A0A2T8KPU0_9POAL</name>
<feature type="region of interest" description="Disordered" evidence="1">
    <location>
        <begin position="59"/>
        <end position="79"/>
    </location>
</feature>
<evidence type="ECO:0000256" key="1">
    <source>
        <dbReference type="SAM" id="MobiDB-lite"/>
    </source>
</evidence>
<gene>
    <name evidence="2" type="ORF">PAHAL_2G207400</name>
</gene>
<protein>
    <submittedName>
        <fullName evidence="2">Uncharacterized protein</fullName>
    </submittedName>
</protein>
<dbReference type="AlphaFoldDB" id="A0A2T8KPU0"/>
<sequence length="93" mass="9774">MIDPSSTPTAKKSVDAGLLKTSISGQPIMYTLVSPLIGQEAPTLDELMNNKRPCGIKVTTSRKKQKATNNPLPIVATSLSTPSAIPTTLAQTP</sequence>
<dbReference type="Gramene" id="PVH64170">
    <property type="protein sequence ID" value="PVH64170"/>
    <property type="gene ID" value="PAHAL_2G207400"/>
</dbReference>
<accession>A0A2T8KPU0</accession>
<feature type="compositionally biased region" description="Polar residues" evidence="1">
    <location>
        <begin position="67"/>
        <end position="79"/>
    </location>
</feature>
<evidence type="ECO:0000313" key="2">
    <source>
        <dbReference type="EMBL" id="PVH64170.1"/>
    </source>
</evidence>
<organism evidence="2">
    <name type="scientific">Panicum hallii</name>
    <dbReference type="NCBI Taxonomy" id="206008"/>
    <lineage>
        <taxon>Eukaryota</taxon>
        <taxon>Viridiplantae</taxon>
        <taxon>Streptophyta</taxon>
        <taxon>Embryophyta</taxon>
        <taxon>Tracheophyta</taxon>
        <taxon>Spermatophyta</taxon>
        <taxon>Magnoliopsida</taxon>
        <taxon>Liliopsida</taxon>
        <taxon>Poales</taxon>
        <taxon>Poaceae</taxon>
        <taxon>PACMAD clade</taxon>
        <taxon>Panicoideae</taxon>
        <taxon>Panicodae</taxon>
        <taxon>Paniceae</taxon>
        <taxon>Panicinae</taxon>
        <taxon>Panicum</taxon>
        <taxon>Panicum sect. Panicum</taxon>
    </lineage>
</organism>
<dbReference type="Proteomes" id="UP000243499">
    <property type="component" value="Chromosome 2"/>
</dbReference>